<reference evidence="2" key="1">
    <citation type="journal article" date="2018" name="Genome Res.">
        <title>The genomic architecture and molecular evolution of ant odorant receptors.</title>
        <authorList>
            <person name="McKenzie S.K."/>
            <person name="Kronauer D.J.C."/>
        </authorList>
    </citation>
    <scope>NUCLEOTIDE SEQUENCE [LARGE SCALE GENOMIC DNA]</scope>
    <source>
        <strain evidence="2">Clonal line C1</strain>
    </source>
</reference>
<organism evidence="2">
    <name type="scientific">Ooceraea biroi</name>
    <name type="common">Clonal raider ant</name>
    <name type="synonym">Cerapachys biroi</name>
    <dbReference type="NCBI Taxonomy" id="2015173"/>
    <lineage>
        <taxon>Eukaryota</taxon>
        <taxon>Metazoa</taxon>
        <taxon>Ecdysozoa</taxon>
        <taxon>Arthropoda</taxon>
        <taxon>Hexapoda</taxon>
        <taxon>Insecta</taxon>
        <taxon>Pterygota</taxon>
        <taxon>Neoptera</taxon>
        <taxon>Endopterygota</taxon>
        <taxon>Hymenoptera</taxon>
        <taxon>Apocrita</taxon>
        <taxon>Aculeata</taxon>
        <taxon>Formicoidea</taxon>
        <taxon>Formicidae</taxon>
        <taxon>Dorylinae</taxon>
        <taxon>Ooceraea</taxon>
    </lineage>
</organism>
<dbReference type="EMBL" id="QOIP01000002">
    <property type="protein sequence ID" value="RLU26192.1"/>
    <property type="molecule type" value="Genomic_DNA"/>
</dbReference>
<protein>
    <submittedName>
        <fullName evidence="2">Uncharacterized protein</fullName>
    </submittedName>
</protein>
<gene>
    <name evidence="2" type="ORF">DMN91_002358</name>
</gene>
<reference evidence="2" key="2">
    <citation type="submission" date="2018-07" db="EMBL/GenBank/DDBJ databases">
        <authorList>
            <person name="Mckenzie S.K."/>
            <person name="Kronauer D.J.C."/>
        </authorList>
    </citation>
    <scope>NUCLEOTIDE SEQUENCE</scope>
    <source>
        <strain evidence="2">Clonal line C1</strain>
    </source>
</reference>
<name>A0A3L8E0Z1_OOCBI</name>
<feature type="compositionally biased region" description="Polar residues" evidence="1">
    <location>
        <begin position="45"/>
        <end position="54"/>
    </location>
</feature>
<feature type="region of interest" description="Disordered" evidence="1">
    <location>
        <begin position="1"/>
        <end position="54"/>
    </location>
</feature>
<evidence type="ECO:0000256" key="1">
    <source>
        <dbReference type="SAM" id="MobiDB-lite"/>
    </source>
</evidence>
<accession>A0A3L8E0Z1</accession>
<dbReference type="AlphaFoldDB" id="A0A3L8E0Z1"/>
<sequence length="127" mass="13931">MMSRSGAGIPTASRVARVEREAAPSAHWSKRKSDVPTRGRGHYGGTTQRESASCRISKSVSGDVVAVAAAGLLRLSVEAFRTWAGYVVDFPGSSLLGSVRHRLRDYEFFGYHHLRPLSPGWTEHEMC</sequence>
<dbReference type="Proteomes" id="UP000279307">
    <property type="component" value="Chromosome 2"/>
</dbReference>
<proteinExistence type="predicted"/>
<comment type="caution">
    <text evidence="2">The sequence shown here is derived from an EMBL/GenBank/DDBJ whole genome shotgun (WGS) entry which is preliminary data.</text>
</comment>
<evidence type="ECO:0000313" key="2">
    <source>
        <dbReference type="EMBL" id="RLU26192.1"/>
    </source>
</evidence>